<dbReference type="Proteomes" id="UP001218246">
    <property type="component" value="Unassembled WGS sequence"/>
</dbReference>
<dbReference type="RefSeq" id="WP_245999888.1">
    <property type="nucleotide sequence ID" value="NZ_JARRRY010000028.1"/>
</dbReference>
<reference evidence="1 2" key="1">
    <citation type="submission" date="2023-04" db="EMBL/GenBank/DDBJ databases">
        <title>Ectobacillus antri isolated from activated sludge.</title>
        <authorList>
            <person name="Yan P."/>
            <person name="Liu X."/>
        </authorList>
    </citation>
    <scope>NUCLEOTIDE SEQUENCE [LARGE SCALE GENOMIC DNA]</scope>
    <source>
        <strain evidence="1 2">C18H</strain>
    </source>
</reference>
<dbReference type="InterPro" id="IPR036890">
    <property type="entry name" value="HATPase_C_sf"/>
</dbReference>
<evidence type="ECO:0000313" key="2">
    <source>
        <dbReference type="Proteomes" id="UP001218246"/>
    </source>
</evidence>
<dbReference type="Gene3D" id="3.30.565.10">
    <property type="entry name" value="Histidine kinase-like ATPase, C-terminal domain"/>
    <property type="match status" value="1"/>
</dbReference>
<organism evidence="1 2">
    <name type="scientific">Ectobacillus antri</name>
    <dbReference type="NCBI Taxonomy" id="2486280"/>
    <lineage>
        <taxon>Bacteria</taxon>
        <taxon>Bacillati</taxon>
        <taxon>Bacillota</taxon>
        <taxon>Bacilli</taxon>
        <taxon>Bacillales</taxon>
        <taxon>Bacillaceae</taxon>
        <taxon>Ectobacillus</taxon>
    </lineage>
</organism>
<gene>
    <name evidence="1" type="ORF">P6P90_16125</name>
</gene>
<sequence>MRTSRHAGIVIVEVVNSTLPLPKEQADGLFQYFGVSSKEGHEGVGTYIIANTVSRYGGNISYKYEQAKPAIKVKLPIIK</sequence>
<proteinExistence type="predicted"/>
<keyword evidence="2" id="KW-1185">Reference proteome</keyword>
<evidence type="ECO:0000313" key="1">
    <source>
        <dbReference type="EMBL" id="MDG5755428.1"/>
    </source>
</evidence>
<accession>A0ABT6H844</accession>
<name>A0ABT6H844_9BACI</name>
<dbReference type="EMBL" id="JARULN010000028">
    <property type="protein sequence ID" value="MDG5755428.1"/>
    <property type="molecule type" value="Genomic_DNA"/>
</dbReference>
<protein>
    <submittedName>
        <fullName evidence="1">GHKL domain-containing protein</fullName>
    </submittedName>
</protein>
<comment type="caution">
    <text evidence="1">The sequence shown here is derived from an EMBL/GenBank/DDBJ whole genome shotgun (WGS) entry which is preliminary data.</text>
</comment>
<dbReference type="SUPFAM" id="SSF55874">
    <property type="entry name" value="ATPase domain of HSP90 chaperone/DNA topoisomerase II/histidine kinase"/>
    <property type="match status" value="1"/>
</dbReference>